<feature type="transmembrane region" description="Helical" evidence="1">
    <location>
        <begin position="46"/>
        <end position="70"/>
    </location>
</feature>
<keyword evidence="3" id="KW-1185">Reference proteome</keyword>
<feature type="transmembrane region" description="Helical" evidence="1">
    <location>
        <begin position="21"/>
        <end position="40"/>
    </location>
</feature>
<proteinExistence type="predicted"/>
<name>A0A495QUS9_9ACTN</name>
<comment type="caution">
    <text evidence="2">The sequence shown here is derived from an EMBL/GenBank/DDBJ whole genome shotgun (WGS) entry which is preliminary data.</text>
</comment>
<keyword evidence="1" id="KW-0472">Membrane</keyword>
<dbReference type="EMBL" id="RBWU01000002">
    <property type="protein sequence ID" value="RKS77163.1"/>
    <property type="molecule type" value="Genomic_DNA"/>
</dbReference>
<dbReference type="RefSeq" id="WP_121434388.1">
    <property type="nucleotide sequence ID" value="NZ_RBWU01000002.1"/>
</dbReference>
<keyword evidence="1" id="KW-1133">Transmembrane helix</keyword>
<gene>
    <name evidence="2" type="ORF">BZB76_2538</name>
</gene>
<evidence type="ECO:0000256" key="1">
    <source>
        <dbReference type="SAM" id="Phobius"/>
    </source>
</evidence>
<organism evidence="2 3">
    <name type="scientific">Actinomadura pelletieri DSM 43383</name>
    <dbReference type="NCBI Taxonomy" id="1120940"/>
    <lineage>
        <taxon>Bacteria</taxon>
        <taxon>Bacillati</taxon>
        <taxon>Actinomycetota</taxon>
        <taxon>Actinomycetes</taxon>
        <taxon>Streptosporangiales</taxon>
        <taxon>Thermomonosporaceae</taxon>
        <taxon>Actinomadura</taxon>
    </lineage>
</organism>
<keyword evidence="1" id="KW-0812">Transmembrane</keyword>
<sequence length="260" mass="29369">MNPTIRRICRDLRDQRHVESYVVALAATATSALSLFTDLVDDDVRWSVVIAGIGLMVYQVTVPEGNAVILDDLLKDRTAFEEDVPLEARLRRARELWLFAPSGAHLLTSTRCDTLRRHVLDRDDGSVRIVLLDPERPEAVALATRQLTDAVDFPGQPFSLSLERSLERLTVMRRWGCRGHFSCRLLPYNPGFSLIALDPSSPGGSLIVEFHGAHNRSTADRMHLTLTRRDGGSWYEYWLGQFEHIWGSAREAPFQTDDVT</sequence>
<evidence type="ECO:0000313" key="3">
    <source>
        <dbReference type="Proteomes" id="UP000274601"/>
    </source>
</evidence>
<accession>A0A495QUS9</accession>
<protein>
    <submittedName>
        <fullName evidence="2">Uncharacterized protein</fullName>
    </submittedName>
</protein>
<evidence type="ECO:0000313" key="2">
    <source>
        <dbReference type="EMBL" id="RKS77163.1"/>
    </source>
</evidence>
<dbReference type="AlphaFoldDB" id="A0A495QUS9"/>
<reference evidence="2 3" key="1">
    <citation type="submission" date="2018-10" db="EMBL/GenBank/DDBJ databases">
        <title>Genomic Encyclopedia of Archaeal and Bacterial Type Strains, Phase II (KMG-II): from individual species to whole genera.</title>
        <authorList>
            <person name="Goeker M."/>
        </authorList>
    </citation>
    <scope>NUCLEOTIDE SEQUENCE [LARGE SCALE GENOMIC DNA]</scope>
    <source>
        <strain evidence="2 3">DSM 43383</strain>
    </source>
</reference>
<dbReference type="Proteomes" id="UP000274601">
    <property type="component" value="Unassembled WGS sequence"/>
</dbReference>
<dbReference type="OrthoDB" id="3474232at2"/>